<protein>
    <submittedName>
        <fullName evidence="2">Rhodanese-related sulfurtransferase</fullName>
    </submittedName>
</protein>
<dbReference type="SMART" id="SM00450">
    <property type="entry name" value="RHOD"/>
    <property type="match status" value="1"/>
</dbReference>
<dbReference type="Pfam" id="PF00581">
    <property type="entry name" value="Rhodanese"/>
    <property type="match status" value="1"/>
</dbReference>
<accession>A0A318GVW5</accession>
<dbReference type="PANTHER" id="PTHR44086">
    <property type="entry name" value="THIOSULFATE SULFURTRANSFERASE RDL2, MITOCHONDRIAL-RELATED"/>
    <property type="match status" value="1"/>
</dbReference>
<dbReference type="RefSeq" id="WP_110402365.1">
    <property type="nucleotide sequence ID" value="NZ_QJJS01000025.1"/>
</dbReference>
<dbReference type="InterPro" id="IPR001307">
    <property type="entry name" value="Thiosulphate_STrfase_CS"/>
</dbReference>
<dbReference type="GO" id="GO:0004792">
    <property type="term" value="F:thiosulfate-cyanide sulfurtransferase activity"/>
    <property type="evidence" value="ECO:0007669"/>
    <property type="project" value="InterPro"/>
</dbReference>
<dbReference type="EMBL" id="QJJS01000025">
    <property type="protein sequence ID" value="PXW92348.1"/>
    <property type="molecule type" value="Genomic_DNA"/>
</dbReference>
<dbReference type="Proteomes" id="UP000247811">
    <property type="component" value="Unassembled WGS sequence"/>
</dbReference>
<dbReference type="Gene3D" id="3.40.250.10">
    <property type="entry name" value="Rhodanese-like domain"/>
    <property type="match status" value="1"/>
</dbReference>
<comment type="caution">
    <text evidence="2">The sequence shown here is derived from an EMBL/GenBank/DDBJ whole genome shotgun (WGS) entry which is preliminary data.</text>
</comment>
<dbReference type="InterPro" id="IPR001763">
    <property type="entry name" value="Rhodanese-like_dom"/>
</dbReference>
<name>A0A318GVW5_9BURK</name>
<dbReference type="InterPro" id="IPR036873">
    <property type="entry name" value="Rhodanese-like_dom_sf"/>
</dbReference>
<evidence type="ECO:0000313" key="3">
    <source>
        <dbReference type="Proteomes" id="UP000247811"/>
    </source>
</evidence>
<organism evidence="2 3">
    <name type="scientific">Sphaerotilus hippei</name>
    <dbReference type="NCBI Taxonomy" id="744406"/>
    <lineage>
        <taxon>Bacteria</taxon>
        <taxon>Pseudomonadati</taxon>
        <taxon>Pseudomonadota</taxon>
        <taxon>Betaproteobacteria</taxon>
        <taxon>Burkholderiales</taxon>
        <taxon>Sphaerotilaceae</taxon>
        <taxon>Sphaerotilus</taxon>
    </lineage>
</organism>
<keyword evidence="2" id="KW-0808">Transferase</keyword>
<sequence length="126" mass="13437">MKTAHDLVVAARARIRELDPAQAQAALPAVDLVLDVREPDEYAVGHLPGAINVPRGLLEFRLSAAEALQRRDLKVLIYCKSGGRAALGACTMQDMGYLDVWSIAGGIDTWTAAGGAVVQPAPLRFD</sequence>
<dbReference type="OrthoDB" id="1445766at2"/>
<feature type="domain" description="Rhodanese" evidence="1">
    <location>
        <begin position="27"/>
        <end position="119"/>
    </location>
</feature>
<gene>
    <name evidence="2" type="ORF">C7444_12522</name>
</gene>
<dbReference type="PROSITE" id="PS50206">
    <property type="entry name" value="RHODANESE_3"/>
    <property type="match status" value="1"/>
</dbReference>
<dbReference type="CDD" id="cd00158">
    <property type="entry name" value="RHOD"/>
    <property type="match status" value="1"/>
</dbReference>
<evidence type="ECO:0000313" key="2">
    <source>
        <dbReference type="EMBL" id="PXW92348.1"/>
    </source>
</evidence>
<reference evidence="2 3" key="1">
    <citation type="submission" date="2018-05" db="EMBL/GenBank/DDBJ databases">
        <title>Genomic Encyclopedia of Type Strains, Phase IV (KMG-IV): sequencing the most valuable type-strain genomes for metagenomic binning, comparative biology and taxonomic classification.</title>
        <authorList>
            <person name="Goeker M."/>
        </authorList>
    </citation>
    <scope>NUCLEOTIDE SEQUENCE [LARGE SCALE GENOMIC DNA]</scope>
    <source>
        <strain evidence="2 3">DSM 566</strain>
    </source>
</reference>
<proteinExistence type="predicted"/>
<dbReference type="PROSITE" id="PS00380">
    <property type="entry name" value="RHODANESE_1"/>
    <property type="match status" value="1"/>
</dbReference>
<evidence type="ECO:0000259" key="1">
    <source>
        <dbReference type="PROSITE" id="PS50206"/>
    </source>
</evidence>
<dbReference type="PANTHER" id="PTHR44086:SF10">
    <property type="entry name" value="THIOSULFATE SULFURTRANSFERASE_RHODANESE-LIKE DOMAIN-CONTAINING PROTEIN 3"/>
    <property type="match status" value="1"/>
</dbReference>
<dbReference type="SUPFAM" id="SSF52821">
    <property type="entry name" value="Rhodanese/Cell cycle control phosphatase"/>
    <property type="match status" value="1"/>
</dbReference>
<dbReference type="AlphaFoldDB" id="A0A318GVW5"/>
<keyword evidence="3" id="KW-1185">Reference proteome</keyword>